<reference evidence="1" key="2">
    <citation type="submission" date="2006-01" db="EMBL/GenBank/DDBJ databases">
        <authorList>
            <person name="Genoscope"/>
        </authorList>
    </citation>
    <scope>NUCLEOTIDE SEQUENCE</scope>
</reference>
<dbReference type="EMBL" id="CP049055">
    <property type="protein sequence ID" value="QII14009.1"/>
    <property type="molecule type" value="Genomic_DNA"/>
</dbReference>
<accession>Q1PWB3</accession>
<evidence type="ECO:0000313" key="1">
    <source>
        <dbReference type="EMBL" id="CAJ71511.1"/>
    </source>
</evidence>
<dbReference type="Proteomes" id="UP000501926">
    <property type="component" value="Chromosome"/>
</dbReference>
<name>Q1PWB3_KUEST</name>
<evidence type="ECO:0000313" key="2">
    <source>
        <dbReference type="EMBL" id="QII14009.1"/>
    </source>
</evidence>
<protein>
    <submittedName>
        <fullName evidence="1">Uncharacterized protein</fullName>
    </submittedName>
</protein>
<gene>
    <name evidence="2" type="ORF">KsCSTR_46300</name>
    <name evidence="1" type="ORF">kustc0766</name>
</gene>
<dbReference type="AlphaFoldDB" id="Q1PWB3"/>
<sequence>MNFERKNDHKAKIKNAHYNCYGADYYTNFALFIRKRFALNRSNSWRRFILELFCNMDKGYHTNTRGACCWRTFFIHAEKTKRYRINQKCCDLLLSLP</sequence>
<evidence type="ECO:0000313" key="3">
    <source>
        <dbReference type="Proteomes" id="UP000501926"/>
    </source>
</evidence>
<dbReference type="EMBL" id="CT573073">
    <property type="protein sequence ID" value="CAJ71511.1"/>
    <property type="molecule type" value="Genomic_DNA"/>
</dbReference>
<reference evidence="2 3" key="3">
    <citation type="submission" date="2020-02" db="EMBL/GenBank/DDBJ databases">
        <title>Newly sequenced genome of strain CSTR1 showed variability in Candidatus Kuenenia stuttgartiensis genomes.</title>
        <authorList>
            <person name="Ding C."/>
            <person name="Adrian L."/>
        </authorList>
    </citation>
    <scope>NUCLEOTIDE SEQUENCE [LARGE SCALE GENOMIC DNA]</scope>
    <source>
        <strain evidence="2 3">CSTR1</strain>
    </source>
</reference>
<proteinExistence type="predicted"/>
<organism evidence="1">
    <name type="scientific">Kuenenia stuttgartiensis</name>
    <dbReference type="NCBI Taxonomy" id="174633"/>
    <lineage>
        <taxon>Bacteria</taxon>
        <taxon>Pseudomonadati</taxon>
        <taxon>Planctomycetota</taxon>
        <taxon>Candidatus Brocadiia</taxon>
        <taxon>Candidatus Brocadiales</taxon>
        <taxon>Candidatus Brocadiaceae</taxon>
        <taxon>Candidatus Kuenenia</taxon>
    </lineage>
</organism>
<reference evidence="1" key="1">
    <citation type="journal article" date="2006" name="Nature">
        <title>Deciphering the evolution and metabolism of an anammox bacterium from a community genome.</title>
        <authorList>
            <person name="Strous M."/>
            <person name="Pelletier E."/>
            <person name="Mangenot S."/>
            <person name="Rattei T."/>
            <person name="Lehner A."/>
            <person name="Taylor M.W."/>
            <person name="Horn M."/>
            <person name="Daims H."/>
            <person name="Bartol-Mavel D."/>
            <person name="Wincker P."/>
            <person name="Barbe V."/>
            <person name="Fonknechten N."/>
            <person name="Vallenet D."/>
            <person name="Segurens B."/>
            <person name="Schenowitz-Truong C."/>
            <person name="Medigue C."/>
            <person name="Collingro A."/>
            <person name="Snel B."/>
            <person name="Dutilh B.E."/>
            <person name="OpDenCamp H.J.M."/>
            <person name="vanDerDrift C."/>
            <person name="Cirpus I."/>
            <person name="vanDePas-Schoonen K.T."/>
            <person name="Harhangi H.R."/>
            <person name="vanNiftrik L."/>
            <person name="Schmid M."/>
            <person name="Keltjens J."/>
            <person name="vanDeVossenberg J."/>
            <person name="Kartal B."/>
            <person name="Meier H."/>
            <person name="Frishman D."/>
            <person name="Huynen M.A."/>
            <person name="Mewes H."/>
            <person name="Weissenbach J."/>
            <person name="Jetten M.S.M."/>
            <person name="Wagner M."/>
            <person name="LePaslier D."/>
        </authorList>
    </citation>
    <scope>NUCLEOTIDE SEQUENCE</scope>
</reference>